<dbReference type="GO" id="GO:0050511">
    <property type="term" value="F:undecaprenyldiphospho-muramoylpentapeptide beta-N-acetylglucosaminyltransferase activity"/>
    <property type="evidence" value="ECO:0007669"/>
    <property type="project" value="UniProtKB-UniRule"/>
</dbReference>
<dbReference type="InterPro" id="IPR004101">
    <property type="entry name" value="Mur_ligase_C"/>
</dbReference>
<dbReference type="GO" id="GO:0051301">
    <property type="term" value="P:cell division"/>
    <property type="evidence" value="ECO:0007669"/>
    <property type="project" value="UniProtKB-KW"/>
</dbReference>
<dbReference type="PANTHER" id="PTHR43445:SF3">
    <property type="entry name" value="UDP-N-ACETYLMURAMATE--L-ALANINE LIGASE"/>
    <property type="match status" value="1"/>
</dbReference>
<evidence type="ECO:0000256" key="14">
    <source>
        <dbReference type="ARBA" id="ARBA00047833"/>
    </source>
</evidence>
<comment type="similarity">
    <text evidence="16">Belongs to the MurCDEF family.</text>
</comment>
<evidence type="ECO:0000256" key="15">
    <source>
        <dbReference type="HAMAP-Rule" id="MF_00033"/>
    </source>
</evidence>
<protein>
    <recommendedName>
        <fullName evidence="15 16">Multifunctional fusion protein</fullName>
    </recommendedName>
    <domain>
        <recommendedName>
            <fullName evidence="15">UDP-N-acetylglucosamine--N-acetylmuramyl-(pentapeptide) pyrophosphoryl-undecaprenol N-acetylglucosamine transferase</fullName>
            <ecNumber evidence="15">2.4.1.227</ecNumber>
        </recommendedName>
        <alternativeName>
            <fullName evidence="15">Undecaprenyl-PP-MurNAc-pentapeptide-UDPGlcNAc GlcNAc transferase</fullName>
        </alternativeName>
    </domain>
    <domain>
        <recommendedName>
            <fullName evidence="16">UDP-N-acetylmuramate--L-alanine ligase</fullName>
            <ecNumber evidence="16">6.3.2.8</ecNumber>
        </recommendedName>
        <alternativeName>
            <fullName evidence="16">UDP-N-acetylmuramoyl-L-alanine synthetase</fullName>
        </alternativeName>
    </domain>
</protein>
<sequence length="896" mass="90251">MADAVPAPVVDLPVSVLLAGGGTAGHVNPLLAVADEIARRHPGAVVTALGTAEGLEADLVPAHGLPLAFVPRVPLPRRPSGDLVRLPGRLRDAVAAAGRAIDESGARVVVGFGGYVATPAYLAARRRGIPVVVHEQNARPGLANRLGARWAAAVAVTFPGTPLPRAVVTGLPLRPTIAALAQARASDPGAARRAAARELGLVGIALDPDLPTLLVTGGSLGAASINAAVAQAAPALLAAGVQVLHLTGRGKDEAVLAALADVPGADRYHVLDYLGSMELALASADVVLARAGAGTVCEVAALGLPAVYVPLPIGNGEQERNARPVVAAGGARVVADGDLDAAWIREHLLGELFTGDDAAGLRDRMSHAARTFGDAGAAARVVDLVDAQLAAGRTPTAATPADPTTTDPTTTDPTTTDVAGAEVPGSAVSGLGRVHLVGVGGAGMSAVATLLAARGLTVSGSDAADGPALPGLRAAGVRVDVGHDAAHVAHLVPGRDSLVVSSAVRESNPELAAARAAGVRVLHRSEALAALMADRDAVAVAGAHGKTTTSAMIATALVAAGREPSFAIGGTVLSADGPLGGARDGAGPAFVAEADESDGSFLAYEPLVAVVMNVEPDHLDHYGTREAFEDAFAQFAARVRPGGLLVTCADDEGAARLAARAADDLAARGVRSTTYGRNPGADVHVGPTRAEGDRWLVDLTANGTSVTVGLAVPGDHNGLNAAAAWIACTELGLRPDEAARALGAFRGTGRRFEDRGTVAGVRLVDDYAHHPTEVAALLRQARSVAGGGRVLVLFQPHLYSRTRTFAREFGLALDLADAVVVTDVYAAREDPEPGVSGALLVEQVPTPGRATFVADREDAAVAIAAQARPGDLVLTVGAGDVTTLGPVILAALGERA</sequence>
<dbReference type="Pfam" id="PF04101">
    <property type="entry name" value="Glyco_tran_28_C"/>
    <property type="match status" value="1"/>
</dbReference>
<dbReference type="GO" id="GO:0005524">
    <property type="term" value="F:ATP binding"/>
    <property type="evidence" value="ECO:0007669"/>
    <property type="project" value="UniProtKB-UniRule"/>
</dbReference>
<reference evidence="23 24" key="1">
    <citation type="submission" date="2019-07" db="EMBL/GenBank/DDBJ databases">
        <title>Whole genome shotgun sequence of Cellulomonas composti NBRC 100758.</title>
        <authorList>
            <person name="Hosoyama A."/>
            <person name="Uohara A."/>
            <person name="Ohji S."/>
            <person name="Ichikawa N."/>
        </authorList>
    </citation>
    <scope>NUCLEOTIDE SEQUENCE [LARGE SCALE GENOMIC DNA]</scope>
    <source>
        <strain evidence="23 24">NBRC 100758</strain>
    </source>
</reference>
<dbReference type="GO" id="GO:0051991">
    <property type="term" value="F:UDP-N-acetyl-D-glucosamine:N-acetylmuramoyl-L-alanyl-D-glutamyl-meso-2,6-diaminopimelyl-D-alanyl-D-alanine-diphosphoundecaprenol 4-beta-N-acetylglucosaminlytransferase activity"/>
    <property type="evidence" value="ECO:0007669"/>
    <property type="project" value="RHEA"/>
</dbReference>
<dbReference type="SUPFAM" id="SSF53756">
    <property type="entry name" value="UDP-Glycosyltransferase/glycogen phosphorylase"/>
    <property type="match status" value="1"/>
</dbReference>
<feature type="domain" description="Glycosyltransferase family 28 N-terminal" evidence="20">
    <location>
        <begin position="16"/>
        <end position="155"/>
    </location>
</feature>
<feature type="binding site" evidence="15">
    <location>
        <position position="137"/>
    </location>
    <ligand>
        <name>UDP-N-acetyl-alpha-D-glucosamine</name>
        <dbReference type="ChEBI" id="CHEBI:57705"/>
    </ligand>
</feature>
<dbReference type="PANTHER" id="PTHR43445">
    <property type="entry name" value="UDP-N-ACETYLMURAMATE--L-ALANINE LIGASE-RELATED"/>
    <property type="match status" value="1"/>
</dbReference>
<keyword evidence="12 15" id="KW-0131">Cell cycle</keyword>
<dbReference type="Gene3D" id="3.40.50.2000">
    <property type="entry name" value="Glycogen Phosphorylase B"/>
    <property type="match status" value="2"/>
</dbReference>
<evidence type="ECO:0000256" key="4">
    <source>
        <dbReference type="ARBA" id="ARBA00022490"/>
    </source>
</evidence>
<dbReference type="HAMAP" id="MF_00046">
    <property type="entry name" value="MurC"/>
    <property type="match status" value="1"/>
</dbReference>
<evidence type="ECO:0000259" key="22">
    <source>
        <dbReference type="Pfam" id="PF08245"/>
    </source>
</evidence>
<dbReference type="GO" id="GO:0005737">
    <property type="term" value="C:cytoplasm"/>
    <property type="evidence" value="ECO:0007669"/>
    <property type="project" value="UniProtKB-SubCell"/>
</dbReference>
<dbReference type="Pfam" id="PF08245">
    <property type="entry name" value="Mur_ligase_M"/>
    <property type="match status" value="1"/>
</dbReference>
<dbReference type="InterPro" id="IPR000713">
    <property type="entry name" value="Mur_ligase_N"/>
</dbReference>
<evidence type="ECO:0000259" key="20">
    <source>
        <dbReference type="Pfam" id="PF03033"/>
    </source>
</evidence>
<evidence type="ECO:0000256" key="16">
    <source>
        <dbReference type="HAMAP-Rule" id="MF_00046"/>
    </source>
</evidence>
<feature type="region of interest" description="Disordered" evidence="17">
    <location>
        <begin position="393"/>
        <end position="424"/>
    </location>
</feature>
<dbReference type="EC" id="2.4.1.227" evidence="15"/>
<feature type="compositionally biased region" description="Low complexity" evidence="17">
    <location>
        <begin position="394"/>
        <end position="417"/>
    </location>
</feature>
<gene>
    <name evidence="15" type="primary">murG</name>
    <name evidence="16" type="synonym">murC</name>
    <name evidence="23" type="ORF">CCO02nite_08980</name>
</gene>
<evidence type="ECO:0000256" key="12">
    <source>
        <dbReference type="ARBA" id="ARBA00023306"/>
    </source>
</evidence>
<keyword evidence="3 15" id="KW-1003">Cell membrane</keyword>
<keyword evidence="8 16" id="KW-0067">ATP-binding</keyword>
<comment type="catalytic activity">
    <reaction evidence="15">
        <text>di-trans,octa-cis-undecaprenyl diphospho-N-acetyl-alpha-D-muramoyl-L-alanyl-D-glutamyl-meso-2,6-diaminopimeloyl-D-alanyl-D-alanine + UDP-N-acetyl-alpha-D-glucosamine = di-trans,octa-cis-undecaprenyl diphospho-[N-acetyl-alpha-D-glucosaminyl-(1-&gt;4)]-N-acetyl-alpha-D-muramoyl-L-alanyl-D-glutamyl-meso-2,6-diaminopimeloyl-D-alanyl-D-alanine + UDP + H(+)</text>
        <dbReference type="Rhea" id="RHEA:31227"/>
        <dbReference type="ChEBI" id="CHEBI:15378"/>
        <dbReference type="ChEBI" id="CHEBI:57705"/>
        <dbReference type="ChEBI" id="CHEBI:58223"/>
        <dbReference type="ChEBI" id="CHEBI:61387"/>
        <dbReference type="ChEBI" id="CHEBI:61388"/>
        <dbReference type="EC" id="2.4.1.227"/>
    </reaction>
</comment>
<evidence type="ECO:0000256" key="6">
    <source>
        <dbReference type="ARBA" id="ARBA00022618"/>
    </source>
</evidence>
<dbReference type="Pfam" id="PF01225">
    <property type="entry name" value="Mur_ligase"/>
    <property type="match status" value="1"/>
</dbReference>
<dbReference type="InterPro" id="IPR013221">
    <property type="entry name" value="Mur_ligase_cen"/>
</dbReference>
<dbReference type="Proteomes" id="UP000321720">
    <property type="component" value="Unassembled WGS sequence"/>
</dbReference>
<name>A0A511J8B3_9CELL</name>
<dbReference type="InterPro" id="IPR050061">
    <property type="entry name" value="MurCDEF_pg_biosynth"/>
</dbReference>
<comment type="pathway">
    <text evidence="2 15">Cell wall biogenesis; peptidoglycan biosynthesis.</text>
</comment>
<dbReference type="HAMAP" id="MF_00033">
    <property type="entry name" value="MurG"/>
    <property type="match status" value="1"/>
</dbReference>
<evidence type="ECO:0000259" key="19">
    <source>
        <dbReference type="Pfam" id="PF02875"/>
    </source>
</evidence>
<evidence type="ECO:0000256" key="9">
    <source>
        <dbReference type="ARBA" id="ARBA00022960"/>
    </source>
</evidence>
<comment type="subcellular location">
    <subcellularLocation>
        <location evidence="15">Cell membrane</location>
        <topology evidence="15">Peripheral membrane protein</topology>
        <orientation evidence="15">Cytoplasmic side</orientation>
    </subcellularLocation>
    <subcellularLocation>
        <location evidence="1 16">Cytoplasm</location>
    </subcellularLocation>
</comment>
<feature type="binding site" evidence="15">
    <location>
        <position position="174"/>
    </location>
    <ligand>
        <name>UDP-N-acetyl-alpha-D-glucosamine</name>
        <dbReference type="ChEBI" id="CHEBI:57705"/>
    </ligand>
</feature>
<keyword evidence="15" id="KW-0808">Transferase</keyword>
<keyword evidence="5 16" id="KW-0436">Ligase</keyword>
<dbReference type="EC" id="6.3.2.8" evidence="16"/>
<feature type="binding site" evidence="15">
    <location>
        <position position="219"/>
    </location>
    <ligand>
        <name>UDP-N-acetyl-alpha-D-glucosamine</name>
        <dbReference type="ChEBI" id="CHEBI:57705"/>
    </ligand>
</feature>
<feature type="binding site" evidence="16">
    <location>
        <begin position="542"/>
        <end position="548"/>
    </location>
    <ligand>
        <name>ATP</name>
        <dbReference type="ChEBI" id="CHEBI:30616"/>
    </ligand>
</feature>
<dbReference type="Gene3D" id="3.40.1190.10">
    <property type="entry name" value="Mur-like, catalytic domain"/>
    <property type="match status" value="1"/>
</dbReference>
<dbReference type="Gene3D" id="3.40.50.720">
    <property type="entry name" value="NAD(P)-binding Rossmann-like Domain"/>
    <property type="match status" value="1"/>
</dbReference>
<comment type="caution">
    <text evidence="15">Lacks conserved residue(s) required for the propagation of feature annotation.</text>
</comment>
<keyword evidence="6 15" id="KW-0132">Cell division</keyword>
<evidence type="ECO:0000256" key="17">
    <source>
        <dbReference type="SAM" id="MobiDB-lite"/>
    </source>
</evidence>
<comment type="similarity">
    <text evidence="15">Belongs to the glycosyltransferase 28 family. MurG subfamily.</text>
</comment>
<keyword evidence="7 16" id="KW-0547">Nucleotide-binding</keyword>
<dbReference type="SUPFAM" id="SSF51984">
    <property type="entry name" value="MurCD N-terminal domain"/>
    <property type="match status" value="1"/>
</dbReference>
<dbReference type="Pfam" id="PF02875">
    <property type="entry name" value="Mur_ligase_C"/>
    <property type="match status" value="1"/>
</dbReference>
<dbReference type="NCBIfam" id="TIGR01082">
    <property type="entry name" value="murC"/>
    <property type="match status" value="1"/>
</dbReference>
<feature type="domain" description="Mur ligase central" evidence="22">
    <location>
        <begin position="540"/>
        <end position="727"/>
    </location>
</feature>
<keyword evidence="10 15" id="KW-0573">Peptidoglycan synthesis</keyword>
<evidence type="ECO:0000256" key="3">
    <source>
        <dbReference type="ARBA" id="ARBA00022475"/>
    </source>
</evidence>
<keyword evidence="9 15" id="KW-0133">Cell shape</keyword>
<evidence type="ECO:0000313" key="24">
    <source>
        <dbReference type="Proteomes" id="UP000321720"/>
    </source>
</evidence>
<dbReference type="InterPro" id="IPR036565">
    <property type="entry name" value="Mur-like_cat_sf"/>
</dbReference>
<evidence type="ECO:0000313" key="23">
    <source>
        <dbReference type="EMBL" id="GEL94240.1"/>
    </source>
</evidence>
<organism evidence="23 24">
    <name type="scientific">Cellulomonas composti</name>
    <dbReference type="NCBI Taxonomy" id="266130"/>
    <lineage>
        <taxon>Bacteria</taxon>
        <taxon>Bacillati</taxon>
        <taxon>Actinomycetota</taxon>
        <taxon>Actinomycetes</taxon>
        <taxon>Micrococcales</taxon>
        <taxon>Cellulomonadaceae</taxon>
        <taxon>Cellulomonas</taxon>
    </lineage>
</organism>
<accession>A0A511J8B3</accession>
<dbReference type="Pfam" id="PF03033">
    <property type="entry name" value="Glyco_transf_28"/>
    <property type="match status" value="1"/>
</dbReference>
<dbReference type="SUPFAM" id="SSF53244">
    <property type="entry name" value="MurD-like peptide ligases, peptide-binding domain"/>
    <property type="match status" value="1"/>
</dbReference>
<keyword evidence="15" id="KW-0328">Glycosyltransferase</keyword>
<comment type="caution">
    <text evidence="23">The sequence shown here is derived from an EMBL/GenBank/DDBJ whole genome shotgun (WGS) entry which is preliminary data.</text>
</comment>
<evidence type="ECO:0000256" key="1">
    <source>
        <dbReference type="ARBA" id="ARBA00004496"/>
    </source>
</evidence>
<evidence type="ECO:0000256" key="10">
    <source>
        <dbReference type="ARBA" id="ARBA00022984"/>
    </source>
</evidence>
<keyword evidence="24" id="KW-1185">Reference proteome</keyword>
<keyword evidence="11 15" id="KW-0472">Membrane</keyword>
<dbReference type="Gene3D" id="3.90.190.20">
    <property type="entry name" value="Mur ligase, C-terminal domain"/>
    <property type="match status" value="1"/>
</dbReference>
<dbReference type="GO" id="GO:0008360">
    <property type="term" value="P:regulation of cell shape"/>
    <property type="evidence" value="ECO:0007669"/>
    <property type="project" value="UniProtKB-KW"/>
</dbReference>
<evidence type="ECO:0000259" key="21">
    <source>
        <dbReference type="Pfam" id="PF04101"/>
    </source>
</evidence>
<feature type="binding site" evidence="15">
    <location>
        <position position="318"/>
    </location>
    <ligand>
        <name>UDP-N-acetyl-alpha-D-glucosamine</name>
        <dbReference type="ChEBI" id="CHEBI:57705"/>
    </ligand>
</feature>
<feature type="domain" description="Mur ligase C-terminal" evidence="19">
    <location>
        <begin position="750"/>
        <end position="879"/>
    </location>
</feature>
<dbReference type="InterPro" id="IPR006009">
    <property type="entry name" value="GlcNAc_MurG"/>
</dbReference>
<evidence type="ECO:0000256" key="11">
    <source>
        <dbReference type="ARBA" id="ARBA00023136"/>
    </source>
</evidence>
<proteinExistence type="inferred from homology"/>
<dbReference type="EMBL" id="BJWG01000003">
    <property type="protein sequence ID" value="GEL94240.1"/>
    <property type="molecule type" value="Genomic_DNA"/>
</dbReference>
<keyword evidence="4 16" id="KW-0963">Cytoplasm</keyword>
<dbReference type="GO" id="GO:0005886">
    <property type="term" value="C:plasma membrane"/>
    <property type="evidence" value="ECO:0007669"/>
    <property type="project" value="UniProtKB-SubCell"/>
</dbReference>
<dbReference type="GO" id="GO:0009252">
    <property type="term" value="P:peptidoglycan biosynthetic process"/>
    <property type="evidence" value="ECO:0007669"/>
    <property type="project" value="UniProtKB-UniRule"/>
</dbReference>
<keyword evidence="13 15" id="KW-0961">Cell wall biogenesis/degradation</keyword>
<evidence type="ECO:0000256" key="2">
    <source>
        <dbReference type="ARBA" id="ARBA00004752"/>
    </source>
</evidence>
<comment type="catalytic activity">
    <reaction evidence="14 16">
        <text>UDP-N-acetyl-alpha-D-muramate + L-alanine + ATP = UDP-N-acetyl-alpha-D-muramoyl-L-alanine + ADP + phosphate + H(+)</text>
        <dbReference type="Rhea" id="RHEA:23372"/>
        <dbReference type="ChEBI" id="CHEBI:15378"/>
        <dbReference type="ChEBI" id="CHEBI:30616"/>
        <dbReference type="ChEBI" id="CHEBI:43474"/>
        <dbReference type="ChEBI" id="CHEBI:57972"/>
        <dbReference type="ChEBI" id="CHEBI:70757"/>
        <dbReference type="ChEBI" id="CHEBI:83898"/>
        <dbReference type="ChEBI" id="CHEBI:456216"/>
        <dbReference type="EC" id="6.3.2.8"/>
    </reaction>
</comment>
<dbReference type="SUPFAM" id="SSF53623">
    <property type="entry name" value="MurD-like peptide ligases, catalytic domain"/>
    <property type="match status" value="1"/>
</dbReference>
<dbReference type="InterPro" id="IPR004276">
    <property type="entry name" value="GlycoTrans_28_N"/>
</dbReference>
<evidence type="ECO:0000256" key="5">
    <source>
        <dbReference type="ARBA" id="ARBA00022598"/>
    </source>
</evidence>
<evidence type="ECO:0000259" key="18">
    <source>
        <dbReference type="Pfam" id="PF01225"/>
    </source>
</evidence>
<dbReference type="AlphaFoldDB" id="A0A511J8B3"/>
<feature type="domain" description="Mur ligase N-terminal catalytic" evidence="18">
    <location>
        <begin position="434"/>
        <end position="534"/>
    </location>
</feature>
<dbReference type="GO" id="GO:0071555">
    <property type="term" value="P:cell wall organization"/>
    <property type="evidence" value="ECO:0007669"/>
    <property type="project" value="UniProtKB-KW"/>
</dbReference>
<feature type="domain" description="Glycosyl transferase family 28 C-terminal" evidence="21">
    <location>
        <begin position="212"/>
        <end position="352"/>
    </location>
</feature>
<dbReference type="InterPro" id="IPR005758">
    <property type="entry name" value="UDP-N-AcMur_Ala_ligase_MurC"/>
</dbReference>
<dbReference type="InterPro" id="IPR007235">
    <property type="entry name" value="Glyco_trans_28_C"/>
</dbReference>
<dbReference type="CDD" id="cd03785">
    <property type="entry name" value="GT28_MurG"/>
    <property type="match status" value="1"/>
</dbReference>
<evidence type="ECO:0000256" key="8">
    <source>
        <dbReference type="ARBA" id="ARBA00022840"/>
    </source>
</evidence>
<evidence type="ECO:0000256" key="7">
    <source>
        <dbReference type="ARBA" id="ARBA00022741"/>
    </source>
</evidence>
<dbReference type="GO" id="GO:0008763">
    <property type="term" value="F:UDP-N-acetylmuramate-L-alanine ligase activity"/>
    <property type="evidence" value="ECO:0007669"/>
    <property type="project" value="UniProtKB-UniRule"/>
</dbReference>
<evidence type="ECO:0000256" key="13">
    <source>
        <dbReference type="ARBA" id="ARBA00023316"/>
    </source>
</evidence>
<feature type="binding site" evidence="15">
    <location>
        <begin position="23"/>
        <end position="25"/>
    </location>
    <ligand>
        <name>UDP-N-acetyl-alpha-D-glucosamine</name>
        <dbReference type="ChEBI" id="CHEBI:57705"/>
    </ligand>
</feature>
<dbReference type="UniPathway" id="UPA00219"/>
<dbReference type="InterPro" id="IPR036615">
    <property type="entry name" value="Mur_ligase_C_dom_sf"/>
</dbReference>
<comment type="function">
    <text evidence="15">Cell wall formation. Catalyzes the transfer of a GlcNAc subunit on undecaprenyl-pyrophosphoryl-MurNAc-pentapeptide (lipid intermediate I) to form undecaprenyl-pyrophosphoryl-MurNAc-(pentapeptide)GlcNAc (lipid intermediate II).</text>
</comment>
<dbReference type="GO" id="GO:0005975">
    <property type="term" value="P:carbohydrate metabolic process"/>
    <property type="evidence" value="ECO:0007669"/>
    <property type="project" value="InterPro"/>
</dbReference>